<dbReference type="PROSITE" id="PS00154">
    <property type="entry name" value="ATPASE_E1_E2"/>
    <property type="match status" value="1"/>
</dbReference>
<dbReference type="Proteomes" id="UP000827721">
    <property type="component" value="Unassembled WGS sequence"/>
</dbReference>
<evidence type="ECO:0000256" key="14">
    <source>
        <dbReference type="SAM" id="MobiDB-lite"/>
    </source>
</evidence>
<dbReference type="PANTHER" id="PTHR24092">
    <property type="entry name" value="PROBABLE PHOSPHOLIPID-TRANSPORTING ATPASE"/>
    <property type="match status" value="1"/>
</dbReference>
<evidence type="ECO:0000256" key="6">
    <source>
        <dbReference type="ARBA" id="ARBA00022741"/>
    </source>
</evidence>
<feature type="region of interest" description="Disordered" evidence="14">
    <location>
        <begin position="1"/>
        <end position="27"/>
    </location>
</feature>
<keyword evidence="9 13" id="KW-1278">Translocase</keyword>
<sequence>MSGWDRVRASRSRSSQNSAETTRTTSRTVTLGRVQPQAPGHRTIYCNDREANQPLRFKGNSIATTKYNLLTFLPKGLFEQFRRVANCYFLMISILSTTPMSPVNPVTNVVPLSLVLLVSLIKEAWEDWKRFQNDMTINNTPIDVLQDQRWEPIPWKKLQVGDIIRVKQDGFFPADLLFLASTNADGVCYIETANLDGETNLKIRKALERTWDYLTPEKASEFKGEVQCEQPNNSLYTFTGNLIVQKQTLPINPNQLLLRGCSLRNTEYIIGAVIFAGHETKVMMNSMNIPSKRSTLERKLDKLILTLFGTLSVMCLIGAIGSAVIIDRKHFYLGLHDMRKTVEDDQFNPDNRFLVALLNLFTLITLFSPIIPISLYVSIETIKFFQSTQYINKDLRMYHVESNTPALARTSNLNEELGQVEYIFSDKTGTLTRNLMEFFKCSIGGESYGTGITEIEREVAHQIGTKIREVEKPANFIKEKGFNFDDPRLLLGAWRNEPNPDICKEFFRCLAICHTVLPEGEESPEKIRYQAASPDEAALVTAAKNFGFFFYRRTPTMIYVRESHVEKMGNIEDVSYEILNVLEFNSTRKRQSVVCRYPDGRLVLYCKGADTVVYERLADGNEDINKVTREHLEQFGSSGLRTLCLAYRDLSPDMYEKWNEKFIQAKSSLRDRELKLDEVGELIEKDLILIGCTAIEDKLQEGVPACIQTLSRAGIKIWVLTGDKMETAINIAYACNLINNEMKKFIISSETDAIREVEDRGDQVEIARFIREEVKKELQKCLDDVQQMHSVSGPKLALVIDGKCLMYALDPSLRVMLLNLSMNCSSVVCCRVSPLQKAQVTSLVKKGAKKITLSIGDGANDVSMIQAAHIGVGISGQEGMQAVMASDFAIAQFRFLTDLLLVHGRWSYLRICKVVLYFFYKNLTFTLTQFWFTFQCGFSGQRYYDDWFQSLYNVIFTSMPVIMLGLFDKDVSASLSKKYPELYKEGMKNVFFTWRVVAIWAFFSVYQSLVLYHFVAISSSSAQNSSGKIFGIWDVSTMAFTCVVVTVNLRLLMMCNTITKYHYITVGGSILAWFIFVFLYSGIMTTHDRQENVYFVIYVLMSTIYFYFTILLVPVVALLGDFIYQGVQRWFFPYNYQIVQEIHSDEPRDMREMLELEIGNQLTPEEARSLAIAQLPREISKHTGFAFDSPGYESFFAAQLGIYAPQKAWDVARRASMRSKPRLGKKN</sequence>
<dbReference type="InterPro" id="IPR018303">
    <property type="entry name" value="ATPase_P-typ_P_site"/>
</dbReference>
<dbReference type="SUPFAM" id="SSF81660">
    <property type="entry name" value="Metal cation-transporting ATPase, ATP-binding domain N"/>
    <property type="match status" value="1"/>
</dbReference>
<evidence type="ECO:0000259" key="16">
    <source>
        <dbReference type="Pfam" id="PF16212"/>
    </source>
</evidence>
<dbReference type="InterPro" id="IPR044492">
    <property type="entry name" value="P_typ_ATPase_HD_dom"/>
</dbReference>
<dbReference type="PRINTS" id="PR00119">
    <property type="entry name" value="CATATPASE"/>
</dbReference>
<evidence type="ECO:0000256" key="1">
    <source>
        <dbReference type="ARBA" id="ARBA00004127"/>
    </source>
</evidence>
<dbReference type="InterPro" id="IPR023298">
    <property type="entry name" value="ATPase_P-typ_TM_dom_sf"/>
</dbReference>
<dbReference type="SFLD" id="SFLDG00002">
    <property type="entry name" value="C1.7:_P-type_atpase_like"/>
    <property type="match status" value="1"/>
</dbReference>
<dbReference type="InterPro" id="IPR008250">
    <property type="entry name" value="ATPase_P-typ_transduc_dom_A_sf"/>
</dbReference>
<evidence type="ECO:0000256" key="7">
    <source>
        <dbReference type="ARBA" id="ARBA00022840"/>
    </source>
</evidence>
<dbReference type="EMBL" id="JAFEMO010000005">
    <property type="protein sequence ID" value="KAH7570187.1"/>
    <property type="molecule type" value="Genomic_DNA"/>
</dbReference>
<dbReference type="Gene3D" id="3.40.1110.10">
    <property type="entry name" value="Calcium-transporting ATPase, cytoplasmic domain N"/>
    <property type="match status" value="1"/>
</dbReference>
<dbReference type="InterPro" id="IPR032630">
    <property type="entry name" value="P_typ_ATPase_c"/>
</dbReference>
<comment type="similarity">
    <text evidence="2 13">Belongs to the cation transport ATPase (P-type) (TC 3.A.3) family. Type IV subfamily.</text>
</comment>
<comment type="caution">
    <text evidence="17">The sequence shown here is derived from an EMBL/GenBank/DDBJ whole genome shotgun (WGS) entry which is preliminary data.</text>
</comment>
<keyword evidence="7 13" id="KW-0067">ATP-binding</keyword>
<reference evidence="17 18" key="1">
    <citation type="submission" date="2021-02" db="EMBL/GenBank/DDBJ databases">
        <title>Plant Genome Project.</title>
        <authorList>
            <person name="Zhang R.-G."/>
        </authorList>
    </citation>
    <scope>NUCLEOTIDE SEQUENCE [LARGE SCALE GENOMIC DNA]</scope>
    <source>
        <tissue evidence="17">Leaves</tissue>
    </source>
</reference>
<dbReference type="SUPFAM" id="SSF56784">
    <property type="entry name" value="HAD-like"/>
    <property type="match status" value="1"/>
</dbReference>
<feature type="transmembrane region" description="Helical" evidence="13">
    <location>
        <begin position="353"/>
        <end position="377"/>
    </location>
</feature>
<proteinExistence type="inferred from homology"/>
<feature type="domain" description="P-type ATPase N-terminal" evidence="15">
    <location>
        <begin position="44"/>
        <end position="108"/>
    </location>
</feature>
<evidence type="ECO:0000313" key="18">
    <source>
        <dbReference type="Proteomes" id="UP000827721"/>
    </source>
</evidence>
<dbReference type="InterPro" id="IPR023214">
    <property type="entry name" value="HAD_sf"/>
</dbReference>
<dbReference type="SUPFAM" id="SSF81653">
    <property type="entry name" value="Calcium ATPase, transduction domain A"/>
    <property type="match status" value="1"/>
</dbReference>
<keyword evidence="18" id="KW-1185">Reference proteome</keyword>
<dbReference type="InterPro" id="IPR032631">
    <property type="entry name" value="P-type_ATPase_N"/>
</dbReference>
<dbReference type="Pfam" id="PF16212">
    <property type="entry name" value="PhoLip_ATPase_C"/>
    <property type="match status" value="1"/>
</dbReference>
<keyword evidence="4 13" id="KW-0812">Transmembrane</keyword>
<dbReference type="Pfam" id="PF16209">
    <property type="entry name" value="PhoLip_ATPase_N"/>
    <property type="match status" value="1"/>
</dbReference>
<feature type="transmembrane region" description="Helical" evidence="13">
    <location>
        <begin position="1029"/>
        <end position="1049"/>
    </location>
</feature>
<evidence type="ECO:0000256" key="12">
    <source>
        <dbReference type="ARBA" id="ARBA00034036"/>
    </source>
</evidence>
<comment type="subcellular location">
    <subcellularLocation>
        <location evidence="1">Endomembrane system</location>
        <topology evidence="1">Multi-pass membrane protein</topology>
    </subcellularLocation>
    <subcellularLocation>
        <location evidence="13">Membrane</location>
        <topology evidence="13">Multi-pass membrane protein</topology>
    </subcellularLocation>
</comment>
<dbReference type="Gene3D" id="3.40.50.1000">
    <property type="entry name" value="HAD superfamily/HAD-like"/>
    <property type="match status" value="1"/>
</dbReference>
<evidence type="ECO:0000256" key="8">
    <source>
        <dbReference type="ARBA" id="ARBA00022842"/>
    </source>
</evidence>
<name>A0ABQ8I0Q2_9ROSI</name>
<feature type="transmembrane region" description="Helical" evidence="13">
    <location>
        <begin position="1061"/>
        <end position="1083"/>
    </location>
</feature>
<dbReference type="InterPro" id="IPR001757">
    <property type="entry name" value="P_typ_ATPase"/>
</dbReference>
<feature type="transmembrane region" description="Helical" evidence="13">
    <location>
        <begin position="992"/>
        <end position="1017"/>
    </location>
</feature>
<evidence type="ECO:0000256" key="2">
    <source>
        <dbReference type="ARBA" id="ARBA00008109"/>
    </source>
</evidence>
<dbReference type="SFLD" id="SFLDS00003">
    <property type="entry name" value="Haloacid_Dehalogenase"/>
    <property type="match status" value="1"/>
</dbReference>
<evidence type="ECO:0000313" key="17">
    <source>
        <dbReference type="EMBL" id="KAH7570187.1"/>
    </source>
</evidence>
<evidence type="ECO:0000256" key="11">
    <source>
        <dbReference type="ARBA" id="ARBA00023136"/>
    </source>
</evidence>
<feature type="transmembrane region" description="Helical" evidence="13">
    <location>
        <begin position="1095"/>
        <end position="1119"/>
    </location>
</feature>
<dbReference type="InterPro" id="IPR006539">
    <property type="entry name" value="P-type_ATPase_IV"/>
</dbReference>
<dbReference type="Gene3D" id="2.70.150.10">
    <property type="entry name" value="Calcium-transporting ATPase, cytoplasmic transduction domain A"/>
    <property type="match status" value="1"/>
</dbReference>
<comment type="catalytic activity">
    <reaction evidence="12 13">
        <text>ATP + H2O + phospholipidSide 1 = ADP + phosphate + phospholipidSide 2.</text>
        <dbReference type="EC" id="7.6.2.1"/>
    </reaction>
</comment>
<evidence type="ECO:0000256" key="13">
    <source>
        <dbReference type="RuleBase" id="RU362033"/>
    </source>
</evidence>
<dbReference type="EC" id="7.6.2.1" evidence="13"/>
<accession>A0ABQ8I0Q2</accession>
<organism evidence="17 18">
    <name type="scientific">Xanthoceras sorbifolium</name>
    <dbReference type="NCBI Taxonomy" id="99658"/>
    <lineage>
        <taxon>Eukaryota</taxon>
        <taxon>Viridiplantae</taxon>
        <taxon>Streptophyta</taxon>
        <taxon>Embryophyta</taxon>
        <taxon>Tracheophyta</taxon>
        <taxon>Spermatophyta</taxon>
        <taxon>Magnoliopsida</taxon>
        <taxon>eudicotyledons</taxon>
        <taxon>Gunneridae</taxon>
        <taxon>Pentapetalae</taxon>
        <taxon>rosids</taxon>
        <taxon>malvids</taxon>
        <taxon>Sapindales</taxon>
        <taxon>Sapindaceae</taxon>
        <taxon>Xanthoceroideae</taxon>
        <taxon>Xanthoceras</taxon>
    </lineage>
</organism>
<dbReference type="PANTHER" id="PTHR24092:SF180">
    <property type="entry name" value="PHOSPHOLIPID-TRANSPORTING ATPASE DNF1-RELATED"/>
    <property type="match status" value="1"/>
</dbReference>
<dbReference type="InterPro" id="IPR023299">
    <property type="entry name" value="ATPase_P-typ_cyto_dom_N"/>
</dbReference>
<keyword evidence="5" id="KW-0479">Metal-binding</keyword>
<keyword evidence="3" id="KW-0813">Transport</keyword>
<dbReference type="CDD" id="cd02073">
    <property type="entry name" value="P-type_ATPase_APLT_Dnf-like"/>
    <property type="match status" value="1"/>
</dbReference>
<dbReference type="Pfam" id="PF13246">
    <property type="entry name" value="Cation_ATPase"/>
    <property type="match status" value="1"/>
</dbReference>
<evidence type="ECO:0000256" key="3">
    <source>
        <dbReference type="ARBA" id="ARBA00022448"/>
    </source>
</evidence>
<feature type="transmembrane region" description="Helical" evidence="13">
    <location>
        <begin position="303"/>
        <end position="326"/>
    </location>
</feature>
<feature type="domain" description="P-type ATPase C-terminal" evidence="16">
    <location>
        <begin position="883"/>
        <end position="1133"/>
    </location>
</feature>
<dbReference type="InterPro" id="IPR036412">
    <property type="entry name" value="HAD-like_sf"/>
</dbReference>
<keyword evidence="11 13" id="KW-0472">Membrane</keyword>
<dbReference type="SFLD" id="SFLDF00027">
    <property type="entry name" value="p-type_atpase"/>
    <property type="match status" value="1"/>
</dbReference>
<dbReference type="NCBIfam" id="TIGR01652">
    <property type="entry name" value="ATPase-Plipid"/>
    <property type="match status" value="1"/>
</dbReference>
<feature type="transmembrane region" description="Helical" evidence="13">
    <location>
        <begin position="914"/>
        <end position="932"/>
    </location>
</feature>
<feature type="transmembrane region" description="Helical" evidence="13">
    <location>
        <begin position="952"/>
        <end position="971"/>
    </location>
</feature>
<dbReference type="NCBIfam" id="TIGR01494">
    <property type="entry name" value="ATPase_P-type"/>
    <property type="match status" value="1"/>
</dbReference>
<gene>
    <name evidence="17" type="ORF">JRO89_XS05G0065000</name>
</gene>
<keyword evidence="10 13" id="KW-1133">Transmembrane helix</keyword>
<keyword evidence="6 13" id="KW-0547">Nucleotide-binding</keyword>
<evidence type="ECO:0000256" key="10">
    <source>
        <dbReference type="ARBA" id="ARBA00022989"/>
    </source>
</evidence>
<evidence type="ECO:0000256" key="4">
    <source>
        <dbReference type="ARBA" id="ARBA00022692"/>
    </source>
</evidence>
<evidence type="ECO:0000259" key="15">
    <source>
        <dbReference type="Pfam" id="PF16209"/>
    </source>
</evidence>
<evidence type="ECO:0000256" key="9">
    <source>
        <dbReference type="ARBA" id="ARBA00022967"/>
    </source>
</evidence>
<dbReference type="SUPFAM" id="SSF81665">
    <property type="entry name" value="Calcium ATPase, transmembrane domain M"/>
    <property type="match status" value="1"/>
</dbReference>
<keyword evidence="8 13" id="KW-0460">Magnesium</keyword>
<protein>
    <recommendedName>
        <fullName evidence="13">Phospholipid-transporting ATPase</fullName>
        <ecNumber evidence="13">7.6.2.1</ecNumber>
    </recommendedName>
</protein>
<evidence type="ECO:0000256" key="5">
    <source>
        <dbReference type="ARBA" id="ARBA00022723"/>
    </source>
</evidence>